<sequence>MAPSQPYPPPIFLPQSNPDLSTSFSAVATITNNSRSIRLTNDLGKSFHDAYSQP</sequence>
<name>W6UBY2_ECHGR</name>
<dbReference type="RefSeq" id="XP_024349836.1">
    <property type="nucleotide sequence ID" value="XM_024495772.1"/>
</dbReference>
<keyword evidence="2" id="KW-1185">Reference proteome</keyword>
<dbReference type="GeneID" id="36342238"/>
<dbReference type="KEGG" id="egl:EGR_06523"/>
<protein>
    <submittedName>
        <fullName evidence="1">Uncharacterized protein</fullName>
    </submittedName>
</protein>
<evidence type="ECO:0000313" key="1">
    <source>
        <dbReference type="EMBL" id="EUB58640.1"/>
    </source>
</evidence>
<dbReference type="Proteomes" id="UP000019149">
    <property type="component" value="Unassembled WGS sequence"/>
</dbReference>
<dbReference type="CTD" id="36342238"/>
<proteinExistence type="predicted"/>
<comment type="caution">
    <text evidence="1">The sequence shown here is derived from an EMBL/GenBank/DDBJ whole genome shotgun (WGS) entry which is preliminary data.</text>
</comment>
<gene>
    <name evidence="1" type="ORF">EGR_06523</name>
</gene>
<evidence type="ECO:0000313" key="2">
    <source>
        <dbReference type="Proteomes" id="UP000019149"/>
    </source>
</evidence>
<organism evidence="1 2">
    <name type="scientific">Echinococcus granulosus</name>
    <name type="common">Hydatid tapeworm</name>
    <dbReference type="NCBI Taxonomy" id="6210"/>
    <lineage>
        <taxon>Eukaryota</taxon>
        <taxon>Metazoa</taxon>
        <taxon>Spiralia</taxon>
        <taxon>Lophotrochozoa</taxon>
        <taxon>Platyhelminthes</taxon>
        <taxon>Cestoda</taxon>
        <taxon>Eucestoda</taxon>
        <taxon>Cyclophyllidea</taxon>
        <taxon>Taeniidae</taxon>
        <taxon>Echinococcus</taxon>
        <taxon>Echinococcus granulosus group</taxon>
    </lineage>
</organism>
<dbReference type="AlphaFoldDB" id="W6UBY2"/>
<accession>W6UBY2</accession>
<reference evidence="1 2" key="1">
    <citation type="journal article" date="2013" name="Nat. Genet.">
        <title>The genome of the hydatid tapeworm Echinococcus granulosus.</title>
        <authorList>
            <person name="Zheng H."/>
            <person name="Zhang W."/>
            <person name="Zhang L."/>
            <person name="Zhang Z."/>
            <person name="Li J."/>
            <person name="Lu G."/>
            <person name="Zhu Y."/>
            <person name="Wang Y."/>
            <person name="Huang Y."/>
            <person name="Liu J."/>
            <person name="Kang H."/>
            <person name="Chen J."/>
            <person name="Wang L."/>
            <person name="Chen A."/>
            <person name="Yu S."/>
            <person name="Gao Z."/>
            <person name="Jin L."/>
            <person name="Gu W."/>
            <person name="Wang Z."/>
            <person name="Zhao L."/>
            <person name="Shi B."/>
            <person name="Wen H."/>
            <person name="Lin R."/>
            <person name="Jones M.K."/>
            <person name="Brejova B."/>
            <person name="Vinar T."/>
            <person name="Zhao G."/>
            <person name="McManus D.P."/>
            <person name="Chen Z."/>
            <person name="Zhou Y."/>
            <person name="Wang S."/>
        </authorList>
    </citation>
    <scope>NUCLEOTIDE SEQUENCE [LARGE SCALE GENOMIC DNA]</scope>
</reference>
<dbReference type="EMBL" id="APAU02000058">
    <property type="protein sequence ID" value="EUB58640.1"/>
    <property type="molecule type" value="Genomic_DNA"/>
</dbReference>